<keyword evidence="2 8" id="KW-0645">Protease</keyword>
<keyword evidence="7" id="KW-0456">Lyase</keyword>
<accession>A0A2S0RFB9</accession>
<comment type="similarity">
    <text evidence="1 8">Belongs to the SOS response-associated peptidase family.</text>
</comment>
<dbReference type="EC" id="3.4.-.-" evidence="8"/>
<keyword evidence="10" id="KW-1185">Reference proteome</keyword>
<dbReference type="GO" id="GO:0016829">
    <property type="term" value="F:lyase activity"/>
    <property type="evidence" value="ECO:0007669"/>
    <property type="project" value="UniProtKB-KW"/>
</dbReference>
<keyword evidence="6" id="KW-0238">DNA-binding</keyword>
<dbReference type="Pfam" id="PF02586">
    <property type="entry name" value="SRAP"/>
    <property type="match status" value="1"/>
</dbReference>
<sequence length="225" mass="26440">MSKFTIKLGVMCNKRRVEAKIDNVMKRFSVIIPEERDVFDGKMHSAFEHTKAGIIRAETPGVMDTDYHWGLVPKTWNKPKEQIWNSTYNAKIEEVHQKYSFRSILNQRCLIPTSFYYEYHWNDPKGRSKTLYEVWHPDDEIFCLAGLYSSYTDSDGSVYNSYTILTTQANQRMKFVHNKDAQIDYHRMPVMLNPGTERDWLDLKNPHLDFSYPNYKPLLIANPAG</sequence>
<evidence type="ECO:0000256" key="8">
    <source>
        <dbReference type="RuleBase" id="RU364100"/>
    </source>
</evidence>
<keyword evidence="3" id="KW-0227">DNA damage</keyword>
<dbReference type="KEGG" id="fmg:HYN48_07745"/>
<evidence type="ECO:0000256" key="1">
    <source>
        <dbReference type="ARBA" id="ARBA00008136"/>
    </source>
</evidence>
<evidence type="ECO:0000256" key="3">
    <source>
        <dbReference type="ARBA" id="ARBA00022763"/>
    </source>
</evidence>
<dbReference type="InterPro" id="IPR036590">
    <property type="entry name" value="SRAP-like"/>
</dbReference>
<protein>
    <recommendedName>
        <fullName evidence="8">Abasic site processing protein</fullName>
        <ecNumber evidence="8">3.4.-.-</ecNumber>
    </recommendedName>
</protein>
<organism evidence="9 10">
    <name type="scientific">Flavobacterium magnum</name>
    <dbReference type="NCBI Taxonomy" id="2162713"/>
    <lineage>
        <taxon>Bacteria</taxon>
        <taxon>Pseudomonadati</taxon>
        <taxon>Bacteroidota</taxon>
        <taxon>Flavobacteriia</taxon>
        <taxon>Flavobacteriales</taxon>
        <taxon>Flavobacteriaceae</taxon>
        <taxon>Flavobacterium</taxon>
    </lineage>
</organism>
<dbReference type="Proteomes" id="UP000244193">
    <property type="component" value="Chromosome"/>
</dbReference>
<evidence type="ECO:0000256" key="7">
    <source>
        <dbReference type="ARBA" id="ARBA00023239"/>
    </source>
</evidence>
<evidence type="ECO:0000313" key="9">
    <source>
        <dbReference type="EMBL" id="AWA29980.1"/>
    </source>
</evidence>
<evidence type="ECO:0000256" key="5">
    <source>
        <dbReference type="ARBA" id="ARBA00023124"/>
    </source>
</evidence>
<gene>
    <name evidence="9" type="ORF">HYN48_07745</name>
</gene>
<reference evidence="9 10" key="1">
    <citation type="submission" date="2018-04" db="EMBL/GenBank/DDBJ databases">
        <title>Genome sequencing of Flavobacterium sp. HYN0048.</title>
        <authorList>
            <person name="Yi H."/>
            <person name="Baek C."/>
        </authorList>
    </citation>
    <scope>NUCLEOTIDE SEQUENCE [LARGE SCALE GENOMIC DNA]</scope>
    <source>
        <strain evidence="9 10">HYN0048</strain>
    </source>
</reference>
<dbReference type="GO" id="GO:0008233">
    <property type="term" value="F:peptidase activity"/>
    <property type="evidence" value="ECO:0007669"/>
    <property type="project" value="UniProtKB-KW"/>
</dbReference>
<keyword evidence="5" id="KW-0190">Covalent protein-DNA linkage</keyword>
<name>A0A2S0RFB9_9FLAO</name>
<dbReference type="GO" id="GO:0106300">
    <property type="term" value="P:protein-DNA covalent cross-linking repair"/>
    <property type="evidence" value="ECO:0007669"/>
    <property type="project" value="InterPro"/>
</dbReference>
<dbReference type="GO" id="GO:0003697">
    <property type="term" value="F:single-stranded DNA binding"/>
    <property type="evidence" value="ECO:0007669"/>
    <property type="project" value="InterPro"/>
</dbReference>
<dbReference type="InterPro" id="IPR003738">
    <property type="entry name" value="SRAP"/>
</dbReference>
<dbReference type="EMBL" id="CP028811">
    <property type="protein sequence ID" value="AWA29980.1"/>
    <property type="molecule type" value="Genomic_DNA"/>
</dbReference>
<dbReference type="PANTHER" id="PTHR13604">
    <property type="entry name" value="DC12-RELATED"/>
    <property type="match status" value="1"/>
</dbReference>
<dbReference type="GO" id="GO:0006508">
    <property type="term" value="P:proteolysis"/>
    <property type="evidence" value="ECO:0007669"/>
    <property type="project" value="UniProtKB-KW"/>
</dbReference>
<dbReference type="PANTHER" id="PTHR13604:SF0">
    <property type="entry name" value="ABASIC SITE PROCESSING PROTEIN HMCES"/>
    <property type="match status" value="1"/>
</dbReference>
<evidence type="ECO:0000256" key="2">
    <source>
        <dbReference type="ARBA" id="ARBA00022670"/>
    </source>
</evidence>
<dbReference type="Gene3D" id="3.90.1680.10">
    <property type="entry name" value="SOS response associated peptidase-like"/>
    <property type="match status" value="1"/>
</dbReference>
<dbReference type="SUPFAM" id="SSF143081">
    <property type="entry name" value="BB1717-like"/>
    <property type="match status" value="1"/>
</dbReference>
<proteinExistence type="inferred from homology"/>
<evidence type="ECO:0000313" key="10">
    <source>
        <dbReference type="Proteomes" id="UP000244193"/>
    </source>
</evidence>
<evidence type="ECO:0000256" key="4">
    <source>
        <dbReference type="ARBA" id="ARBA00022801"/>
    </source>
</evidence>
<keyword evidence="4 8" id="KW-0378">Hydrolase</keyword>
<dbReference type="OrthoDB" id="9782620at2"/>
<dbReference type="AlphaFoldDB" id="A0A2S0RFB9"/>
<evidence type="ECO:0000256" key="6">
    <source>
        <dbReference type="ARBA" id="ARBA00023125"/>
    </source>
</evidence>